<sequence>GTKKHSQLVLEEVVESLGAHLSAYTSREHSAYYMKSLVKDLPKAVELLGDLIQNSSLSEPDLEHGRKLILQEVQEMESNLEEVVFDHLHSTAFQGTPLGYTVVGPTDNIK</sequence>
<evidence type="ECO:0000313" key="3">
    <source>
        <dbReference type="Proteomes" id="UP000288216"/>
    </source>
</evidence>
<dbReference type="Gene3D" id="3.30.830.10">
    <property type="entry name" value="Metalloenzyme, LuxS/M16 peptidase-like"/>
    <property type="match status" value="1"/>
</dbReference>
<protein>
    <recommendedName>
        <fullName evidence="1">Peptidase M16 N-terminal domain-containing protein</fullName>
    </recommendedName>
</protein>
<feature type="non-terminal residue" evidence="2">
    <location>
        <position position="1"/>
    </location>
</feature>
<dbReference type="InterPro" id="IPR011765">
    <property type="entry name" value="Pept_M16_N"/>
</dbReference>
<dbReference type="GO" id="GO:0005739">
    <property type="term" value="C:mitochondrion"/>
    <property type="evidence" value="ECO:0007669"/>
    <property type="project" value="TreeGrafter"/>
</dbReference>
<dbReference type="SUPFAM" id="SSF63411">
    <property type="entry name" value="LuxS/MPP-like metallohydrolase"/>
    <property type="match status" value="1"/>
</dbReference>
<feature type="domain" description="Peptidase M16 N-terminal" evidence="1">
    <location>
        <begin position="1"/>
        <end position="105"/>
    </location>
</feature>
<dbReference type="Proteomes" id="UP000288216">
    <property type="component" value="Unassembled WGS sequence"/>
</dbReference>
<dbReference type="Pfam" id="PF00675">
    <property type="entry name" value="Peptidase_M16"/>
    <property type="match status" value="1"/>
</dbReference>
<dbReference type="EMBL" id="BFAA01026435">
    <property type="protein sequence ID" value="GCB81020.1"/>
    <property type="molecule type" value="Genomic_DNA"/>
</dbReference>
<dbReference type="STRING" id="75743.A0A401Q6M2"/>
<dbReference type="GO" id="GO:0046872">
    <property type="term" value="F:metal ion binding"/>
    <property type="evidence" value="ECO:0007669"/>
    <property type="project" value="InterPro"/>
</dbReference>
<comment type="caution">
    <text evidence="2">The sequence shown here is derived from an EMBL/GenBank/DDBJ whole genome shotgun (WGS) entry which is preliminary data.</text>
</comment>
<accession>A0A401Q6M2</accession>
<dbReference type="PANTHER" id="PTHR11851:SF116">
    <property type="entry name" value="CYTOCHROME B-C1 COMPLEX SUBUNIT 1, MITOCHONDRIAL"/>
    <property type="match status" value="1"/>
</dbReference>
<dbReference type="InterPro" id="IPR011249">
    <property type="entry name" value="Metalloenz_LuxS/M16"/>
</dbReference>
<evidence type="ECO:0000313" key="2">
    <source>
        <dbReference type="EMBL" id="GCB81020.1"/>
    </source>
</evidence>
<organism evidence="2 3">
    <name type="scientific">Scyliorhinus torazame</name>
    <name type="common">Cloudy catshark</name>
    <name type="synonym">Catulus torazame</name>
    <dbReference type="NCBI Taxonomy" id="75743"/>
    <lineage>
        <taxon>Eukaryota</taxon>
        <taxon>Metazoa</taxon>
        <taxon>Chordata</taxon>
        <taxon>Craniata</taxon>
        <taxon>Vertebrata</taxon>
        <taxon>Chondrichthyes</taxon>
        <taxon>Elasmobranchii</taxon>
        <taxon>Galeomorphii</taxon>
        <taxon>Galeoidea</taxon>
        <taxon>Carcharhiniformes</taxon>
        <taxon>Scyliorhinidae</taxon>
        <taxon>Scyliorhinus</taxon>
    </lineage>
</organism>
<evidence type="ECO:0000259" key="1">
    <source>
        <dbReference type="Pfam" id="PF00675"/>
    </source>
</evidence>
<dbReference type="OrthoDB" id="10251424at2759"/>
<name>A0A401Q6M2_SCYTO</name>
<dbReference type="AlphaFoldDB" id="A0A401Q6M2"/>
<keyword evidence="3" id="KW-1185">Reference proteome</keyword>
<dbReference type="PANTHER" id="PTHR11851">
    <property type="entry name" value="METALLOPROTEASE"/>
    <property type="match status" value="1"/>
</dbReference>
<proteinExistence type="predicted"/>
<reference evidence="2 3" key="1">
    <citation type="journal article" date="2018" name="Nat. Ecol. Evol.">
        <title>Shark genomes provide insights into elasmobranch evolution and the origin of vertebrates.</title>
        <authorList>
            <person name="Hara Y"/>
            <person name="Yamaguchi K"/>
            <person name="Onimaru K"/>
            <person name="Kadota M"/>
            <person name="Koyanagi M"/>
            <person name="Keeley SD"/>
            <person name="Tatsumi K"/>
            <person name="Tanaka K"/>
            <person name="Motone F"/>
            <person name="Kageyama Y"/>
            <person name="Nozu R"/>
            <person name="Adachi N"/>
            <person name="Nishimura O"/>
            <person name="Nakagawa R"/>
            <person name="Tanegashima C"/>
            <person name="Kiyatake I"/>
            <person name="Matsumoto R"/>
            <person name="Murakumo K"/>
            <person name="Nishida K"/>
            <person name="Terakita A"/>
            <person name="Kuratani S"/>
            <person name="Sato K"/>
            <person name="Hyodo S Kuraku.S."/>
        </authorList>
    </citation>
    <scope>NUCLEOTIDE SEQUENCE [LARGE SCALE GENOMIC DNA]</scope>
</reference>
<dbReference type="InterPro" id="IPR050361">
    <property type="entry name" value="MPP/UQCRC_Complex"/>
</dbReference>
<gene>
    <name evidence="2" type="ORF">scyTo_0023118</name>
</gene>